<dbReference type="InterPro" id="IPR027417">
    <property type="entry name" value="P-loop_NTPase"/>
</dbReference>
<dbReference type="GO" id="GO:0004386">
    <property type="term" value="F:helicase activity"/>
    <property type="evidence" value="ECO:0007669"/>
    <property type="project" value="UniProtKB-KW"/>
</dbReference>
<sequence>MLDAVREGLAGAEEVLLAVSFTRCSGLQLLIDPLQEVARRGRVRVLTSTYQQVTQPEALEALLEMEGVECRVQGGPTGFHSKFWWFRGKSGAECWAGSSNLTRGGLATNLEWNIRSLEQARIEQTRRQFDALWGRSDVLPLSRELIHRYRLHRRPERAAPTPLFLAADELQQTPKPNPAQQEALKKLAELRERGERRAAVIAATGLGKTYLAAFDVAASRARRVLYVSHRLEHLTQAMRAFGLVLGKKHLGLVGGGREESDADIVFTTVQSLRGHDTLLGRRWDYVIIDEFHHAEAPGYQPLRELIEHAFFLGMTATPERQDGHDVLEWCNWNIAYELRLPEAIDRSWLLPFHYFGIADETVDFARIPWRNGKIPIDVLEQELSIETRAELVLEQALLRGFDGPKRATVGFCASIRHAEFMAKAFNARKQTAVAVSGNQRVEEREEIYRQLADVSNPLEWVFVADVLNEGVDIPAINSLLFLRPTDSAGLFLQQLGRGLRLFPGTEVLTVLDFVGHHRSSWITLQALHDPKGTGARVDVTEGFTLKPPRGCEVVLQTRTREILAKIRRLTTRQRCDEAYRLLRDELGRPPLPVDLWLREELPELKDFRGAYGSWLKCQQAQGDSPAWAKGLPEEHPVHQLLSAAETDWQAQRVGPYALLWGLAAHPDEPRAGYEEFFRRYPQWEGEHASLDSSKSWTTLRKKVPAAVFTQEQLASSIITALGSELLEQVEGRLLYTVNKDHQERHGGVLRTPSDLARYGQYTRPEIVRHFGAQYDPARHNMGILWFEQRGVIITKLDTSSAKEGQRYLNRFITNRRFSWSSQPKMTRTNEAGRKVLEHEGRGSTLYLFVQGRSHEPALYMGEARFVAVEGNKPMAVTLKLDRPVPADVQRELRVELPDDEDLT</sequence>
<dbReference type="GO" id="GO:0003677">
    <property type="term" value="F:DNA binding"/>
    <property type="evidence" value="ECO:0007669"/>
    <property type="project" value="InterPro"/>
</dbReference>
<keyword evidence="3" id="KW-0347">Helicase</keyword>
<dbReference type="AlphaFoldDB" id="A0AAC8Q0Y0"/>
<accession>A0AAC8Q0Y0</accession>
<feature type="domain" description="Helicase C-terminal" evidence="2">
    <location>
        <begin position="392"/>
        <end position="561"/>
    </location>
</feature>
<dbReference type="Proteomes" id="UP000035579">
    <property type="component" value="Chromosome"/>
</dbReference>
<proteinExistence type="predicted"/>
<evidence type="ECO:0000313" key="4">
    <source>
        <dbReference type="EMBL" id="REG30862.1"/>
    </source>
</evidence>
<dbReference type="Proteomes" id="UP000256345">
    <property type="component" value="Unassembled WGS sequence"/>
</dbReference>
<protein>
    <submittedName>
        <fullName evidence="3">DNA/RNA helicase of DEAD/DEAH box family</fullName>
    </submittedName>
    <submittedName>
        <fullName evidence="4">Superfamily II DNA or RNA helicase</fullName>
    </submittedName>
</protein>
<evidence type="ECO:0000313" key="5">
    <source>
        <dbReference type="Proteomes" id="UP000035579"/>
    </source>
</evidence>
<dbReference type="InterPro" id="IPR014001">
    <property type="entry name" value="Helicase_ATP-bd"/>
</dbReference>
<dbReference type="GO" id="GO:0005524">
    <property type="term" value="F:ATP binding"/>
    <property type="evidence" value="ECO:0007669"/>
    <property type="project" value="InterPro"/>
</dbReference>
<dbReference type="InterPro" id="IPR021835">
    <property type="entry name" value="DUF3427"/>
</dbReference>
<dbReference type="PANTHER" id="PTHR47962">
    <property type="entry name" value="ATP-DEPENDENT HELICASE LHR-RELATED-RELATED"/>
    <property type="match status" value="1"/>
</dbReference>
<dbReference type="GO" id="GO:0016887">
    <property type="term" value="F:ATP hydrolysis activity"/>
    <property type="evidence" value="ECO:0007669"/>
    <property type="project" value="TreeGrafter"/>
</dbReference>
<keyword evidence="3" id="KW-0547">Nucleotide-binding</keyword>
<dbReference type="Gene3D" id="3.30.870.10">
    <property type="entry name" value="Endonuclease Chain A"/>
    <property type="match status" value="1"/>
</dbReference>
<evidence type="ECO:0000259" key="2">
    <source>
        <dbReference type="PROSITE" id="PS51194"/>
    </source>
</evidence>
<gene>
    <name evidence="3" type="ORF">AA314_00579</name>
    <name evidence="4" type="ORF">ATI61_106332</name>
</gene>
<dbReference type="Pfam" id="PF00271">
    <property type="entry name" value="Helicase_C"/>
    <property type="match status" value="1"/>
</dbReference>
<dbReference type="PROSITE" id="PS51192">
    <property type="entry name" value="HELICASE_ATP_BIND_1"/>
    <property type="match status" value="1"/>
</dbReference>
<dbReference type="SMART" id="SM00490">
    <property type="entry name" value="HELICc"/>
    <property type="match status" value="1"/>
</dbReference>
<evidence type="ECO:0000313" key="6">
    <source>
        <dbReference type="Proteomes" id="UP000256345"/>
    </source>
</evidence>
<keyword evidence="3" id="KW-0067">ATP-binding</keyword>
<dbReference type="KEGG" id="age:AA314_00579"/>
<dbReference type="Pfam" id="PF11907">
    <property type="entry name" value="DUF3427"/>
    <property type="match status" value="1"/>
</dbReference>
<dbReference type="InterPro" id="IPR052511">
    <property type="entry name" value="ATP-dep_Helicase"/>
</dbReference>
<evidence type="ECO:0000313" key="3">
    <source>
        <dbReference type="EMBL" id="AKI98952.1"/>
    </source>
</evidence>
<feature type="domain" description="Helicase ATP-binding" evidence="1">
    <location>
        <begin position="189"/>
        <end position="336"/>
    </location>
</feature>
<dbReference type="RefSeq" id="WP_047854177.1">
    <property type="nucleotide sequence ID" value="NZ_CP011509.1"/>
</dbReference>
<evidence type="ECO:0000259" key="1">
    <source>
        <dbReference type="PROSITE" id="PS51192"/>
    </source>
</evidence>
<dbReference type="Pfam" id="PF04851">
    <property type="entry name" value="ResIII"/>
    <property type="match status" value="1"/>
</dbReference>
<dbReference type="EMBL" id="CP011509">
    <property type="protein sequence ID" value="AKI98952.1"/>
    <property type="molecule type" value="Genomic_DNA"/>
</dbReference>
<name>A0AAC8Q0Y0_9BACT</name>
<dbReference type="PANTHER" id="PTHR47962:SF7">
    <property type="entry name" value="MITOCHONDRIAL ATP-DEPENDENT HELICASE IRC3-RELATED"/>
    <property type="match status" value="1"/>
</dbReference>
<dbReference type="SUPFAM" id="SSF56024">
    <property type="entry name" value="Phospholipase D/nuclease"/>
    <property type="match status" value="1"/>
</dbReference>
<dbReference type="SUPFAM" id="SSF52540">
    <property type="entry name" value="P-loop containing nucleoside triphosphate hydrolases"/>
    <property type="match status" value="1"/>
</dbReference>
<dbReference type="EMBL" id="QUMU01000006">
    <property type="protein sequence ID" value="REG30862.1"/>
    <property type="molecule type" value="Genomic_DNA"/>
</dbReference>
<reference evidence="4 6" key="2">
    <citation type="submission" date="2018-08" db="EMBL/GenBank/DDBJ databases">
        <title>Genomic Encyclopedia of Archaeal and Bacterial Type Strains, Phase II (KMG-II): from individual species to whole genera.</title>
        <authorList>
            <person name="Goeker M."/>
        </authorList>
    </citation>
    <scope>NUCLEOTIDE SEQUENCE [LARGE SCALE GENOMIC DNA]</scope>
    <source>
        <strain evidence="4 6">DSM 2261</strain>
    </source>
</reference>
<dbReference type="InterPro" id="IPR006935">
    <property type="entry name" value="Helicase/UvrB_N"/>
</dbReference>
<dbReference type="InterPro" id="IPR025202">
    <property type="entry name" value="PLD-like_dom"/>
</dbReference>
<dbReference type="PROSITE" id="PS51194">
    <property type="entry name" value="HELICASE_CTER"/>
    <property type="match status" value="1"/>
</dbReference>
<dbReference type="Pfam" id="PF13091">
    <property type="entry name" value="PLDc_2"/>
    <property type="match status" value="1"/>
</dbReference>
<keyword evidence="3" id="KW-0378">Hydrolase</keyword>
<dbReference type="CDD" id="cd18799">
    <property type="entry name" value="SF2_C_EcoAI-like"/>
    <property type="match status" value="1"/>
</dbReference>
<dbReference type="CDD" id="cd18032">
    <property type="entry name" value="DEXHc_RE_I_III_res"/>
    <property type="match status" value="1"/>
</dbReference>
<dbReference type="InterPro" id="IPR001650">
    <property type="entry name" value="Helicase_C-like"/>
</dbReference>
<organism evidence="3 5">
    <name type="scientific">Archangium gephyra</name>
    <dbReference type="NCBI Taxonomy" id="48"/>
    <lineage>
        <taxon>Bacteria</taxon>
        <taxon>Pseudomonadati</taxon>
        <taxon>Myxococcota</taxon>
        <taxon>Myxococcia</taxon>
        <taxon>Myxococcales</taxon>
        <taxon>Cystobacterineae</taxon>
        <taxon>Archangiaceae</taxon>
        <taxon>Archangium</taxon>
    </lineage>
</organism>
<keyword evidence="6" id="KW-1185">Reference proteome</keyword>
<dbReference type="Gene3D" id="3.40.50.300">
    <property type="entry name" value="P-loop containing nucleotide triphosphate hydrolases"/>
    <property type="match status" value="2"/>
</dbReference>
<reference evidence="3 5" key="1">
    <citation type="submission" date="2015-05" db="EMBL/GenBank/DDBJ databases">
        <title>Genome assembly of Archangium gephyra DSM 2261.</title>
        <authorList>
            <person name="Sharma G."/>
            <person name="Subramanian S."/>
        </authorList>
    </citation>
    <scope>NUCLEOTIDE SEQUENCE [LARGE SCALE GENOMIC DNA]</scope>
    <source>
        <strain evidence="3 5">DSM 2261</strain>
    </source>
</reference>
<dbReference type="SMART" id="SM00487">
    <property type="entry name" value="DEXDc"/>
    <property type="match status" value="1"/>
</dbReference>